<gene>
    <name evidence="3" type="ORF">PVAP13_2KG389105</name>
</gene>
<dbReference type="Proteomes" id="UP000823388">
    <property type="component" value="Chromosome 2K"/>
</dbReference>
<dbReference type="EMBL" id="CM029039">
    <property type="protein sequence ID" value="KAG2644952.1"/>
    <property type="molecule type" value="Genomic_DNA"/>
</dbReference>
<keyword evidence="4" id="KW-1185">Reference proteome</keyword>
<protein>
    <recommendedName>
        <fullName evidence="2">DUF630 domain-containing protein</fullName>
    </recommendedName>
</protein>
<evidence type="ECO:0000259" key="2">
    <source>
        <dbReference type="Pfam" id="PF04783"/>
    </source>
</evidence>
<evidence type="ECO:0000313" key="3">
    <source>
        <dbReference type="EMBL" id="KAG2644952.1"/>
    </source>
</evidence>
<evidence type="ECO:0000256" key="1">
    <source>
        <dbReference type="SAM" id="MobiDB-lite"/>
    </source>
</evidence>
<reference evidence="3" key="1">
    <citation type="submission" date="2020-05" db="EMBL/GenBank/DDBJ databases">
        <title>WGS assembly of Panicum virgatum.</title>
        <authorList>
            <person name="Lovell J.T."/>
            <person name="Jenkins J."/>
            <person name="Shu S."/>
            <person name="Juenger T.E."/>
            <person name="Schmutz J."/>
        </authorList>
    </citation>
    <scope>NUCLEOTIDE SEQUENCE</scope>
    <source>
        <strain evidence="3">AP13</strain>
    </source>
</reference>
<evidence type="ECO:0000313" key="4">
    <source>
        <dbReference type="Proteomes" id="UP000823388"/>
    </source>
</evidence>
<feature type="region of interest" description="Disordered" evidence="1">
    <location>
        <begin position="1"/>
        <end position="22"/>
    </location>
</feature>
<proteinExistence type="predicted"/>
<dbReference type="PANTHER" id="PTHR21450:SF17">
    <property type="entry name" value="OS09G0542500 PROTEIN"/>
    <property type="match status" value="1"/>
</dbReference>
<organism evidence="3 4">
    <name type="scientific">Panicum virgatum</name>
    <name type="common">Blackwell switchgrass</name>
    <dbReference type="NCBI Taxonomy" id="38727"/>
    <lineage>
        <taxon>Eukaryota</taxon>
        <taxon>Viridiplantae</taxon>
        <taxon>Streptophyta</taxon>
        <taxon>Embryophyta</taxon>
        <taxon>Tracheophyta</taxon>
        <taxon>Spermatophyta</taxon>
        <taxon>Magnoliopsida</taxon>
        <taxon>Liliopsida</taxon>
        <taxon>Poales</taxon>
        <taxon>Poaceae</taxon>
        <taxon>PACMAD clade</taxon>
        <taxon>Panicoideae</taxon>
        <taxon>Panicodae</taxon>
        <taxon>Paniceae</taxon>
        <taxon>Panicinae</taxon>
        <taxon>Panicum</taxon>
        <taxon>Panicum sect. Hiantes</taxon>
    </lineage>
</organism>
<feature type="region of interest" description="Disordered" evidence="1">
    <location>
        <begin position="176"/>
        <end position="226"/>
    </location>
</feature>
<feature type="region of interest" description="Disordered" evidence="1">
    <location>
        <begin position="76"/>
        <end position="160"/>
    </location>
</feature>
<feature type="compositionally biased region" description="Gly residues" evidence="1">
    <location>
        <begin position="198"/>
        <end position="210"/>
    </location>
</feature>
<dbReference type="InterPro" id="IPR006868">
    <property type="entry name" value="DUF630"/>
</dbReference>
<dbReference type="AlphaFoldDB" id="A0A8T0W914"/>
<feature type="domain" description="DUF630" evidence="2">
    <location>
        <begin position="1"/>
        <end position="67"/>
    </location>
</feature>
<feature type="compositionally biased region" description="Basic and acidic residues" evidence="1">
    <location>
        <begin position="179"/>
        <end position="190"/>
    </location>
</feature>
<accession>A0A8T0W914</accession>
<name>A0A8T0W914_PANVG</name>
<feature type="compositionally biased region" description="Pro residues" evidence="1">
    <location>
        <begin position="142"/>
        <end position="154"/>
    </location>
</feature>
<dbReference type="PANTHER" id="PTHR21450">
    <property type="entry name" value="PROTEIN ALTERED PHOSPHATE STARVATION RESPONSE 1"/>
    <property type="match status" value="1"/>
</dbReference>
<comment type="caution">
    <text evidence="3">The sequence shown here is derived from an EMBL/GenBank/DDBJ whole genome shotgun (WGS) entry which is preliminary data.</text>
</comment>
<sequence length="226" mass="23162">MGNCAASRLAGGGGGGDEGDPVAVCRDRKRLIKAAAERRFVLAGAHANYAAALRSVSDALDVFVARHTAPAPILITLPTPSNSPPGSPKAAQVQVQELPSPAAPPPQQQQEEEAPASPAAAEDGGGGAQTPEMACPYYYQPPVTPPPPPPPPAPSAVGGWDFFNPFYGTEEVAAAISDEEMRAVREREGIPELEEGGGRGGRSEGGGSQGPEGRSVAWSLNAPRRG</sequence>
<dbReference type="Pfam" id="PF04783">
    <property type="entry name" value="DUF630"/>
    <property type="match status" value="1"/>
</dbReference>